<gene>
    <name evidence="1" type="ORF">B1B_00760</name>
</gene>
<feature type="non-terminal residue" evidence="1">
    <location>
        <position position="132"/>
    </location>
</feature>
<dbReference type="AlphaFoldDB" id="T1DAA7"/>
<sequence>MAEVVGSIDNAFISRNAYHLFFTKESNAEFLLVTGKEMRKDIWGTQMSNLARMMPVYGEVSNYNVAQNEVMEIFMANEAKGKEIEDNLDKYLSEQPPQFEALEYSSVDSVKLSSGSAFSLPFLVLASNNKKT</sequence>
<proteinExistence type="predicted"/>
<organism evidence="1">
    <name type="scientific">mine drainage metagenome</name>
    <dbReference type="NCBI Taxonomy" id="410659"/>
    <lineage>
        <taxon>unclassified sequences</taxon>
        <taxon>metagenomes</taxon>
        <taxon>ecological metagenomes</taxon>
    </lineage>
</organism>
<name>T1DAA7_9ZZZZ</name>
<evidence type="ECO:0000313" key="1">
    <source>
        <dbReference type="EMBL" id="EQD78369.1"/>
    </source>
</evidence>
<comment type="caution">
    <text evidence="1">The sequence shown here is derived from an EMBL/GenBank/DDBJ whole genome shotgun (WGS) entry which is preliminary data.</text>
</comment>
<reference evidence="1" key="2">
    <citation type="journal article" date="2014" name="ISME J.">
        <title>Microbial stratification in low pH oxic and suboxic macroscopic growths along an acid mine drainage.</title>
        <authorList>
            <person name="Mendez-Garcia C."/>
            <person name="Mesa V."/>
            <person name="Sprenger R.R."/>
            <person name="Richter M."/>
            <person name="Diez M.S."/>
            <person name="Solano J."/>
            <person name="Bargiela R."/>
            <person name="Golyshina O.V."/>
            <person name="Manteca A."/>
            <person name="Ramos J.L."/>
            <person name="Gallego J.R."/>
            <person name="Llorente I."/>
            <person name="Martins Dos Santos V.A."/>
            <person name="Jensen O.N."/>
            <person name="Pelaez A.I."/>
            <person name="Sanchez J."/>
            <person name="Ferrer M."/>
        </authorList>
    </citation>
    <scope>NUCLEOTIDE SEQUENCE</scope>
</reference>
<protein>
    <submittedName>
        <fullName evidence="1">Uncharacterized protein</fullName>
    </submittedName>
</protein>
<dbReference type="EMBL" id="AUZY01000562">
    <property type="protein sequence ID" value="EQD78369.1"/>
    <property type="molecule type" value="Genomic_DNA"/>
</dbReference>
<reference evidence="1" key="1">
    <citation type="submission" date="2013-08" db="EMBL/GenBank/DDBJ databases">
        <authorList>
            <person name="Mendez C."/>
            <person name="Richter M."/>
            <person name="Ferrer M."/>
            <person name="Sanchez J."/>
        </authorList>
    </citation>
    <scope>NUCLEOTIDE SEQUENCE</scope>
</reference>
<accession>T1DAA7</accession>